<keyword evidence="4" id="KW-0418">Kinase</keyword>
<dbReference type="InterPro" id="IPR000719">
    <property type="entry name" value="Prot_kinase_dom"/>
</dbReference>
<evidence type="ECO:0000256" key="4">
    <source>
        <dbReference type="ARBA" id="ARBA00022777"/>
    </source>
</evidence>
<proteinExistence type="inferred from homology"/>
<comment type="similarity">
    <text evidence="7">Belongs to the protein kinase superfamily.</text>
</comment>
<dbReference type="OrthoDB" id="437530at2759"/>
<dbReference type="InterPro" id="IPR011009">
    <property type="entry name" value="Kinase-like_dom_sf"/>
</dbReference>
<dbReference type="Proteomes" id="UP000694562">
    <property type="component" value="Unplaced"/>
</dbReference>
<dbReference type="PROSITE" id="PS50011">
    <property type="entry name" value="PROTEIN_KINASE_DOM"/>
    <property type="match status" value="1"/>
</dbReference>
<dbReference type="AlphaFoldDB" id="A0A8C4UES3"/>
<dbReference type="GO" id="GO:0005737">
    <property type="term" value="C:cytoplasm"/>
    <property type="evidence" value="ECO:0007669"/>
    <property type="project" value="TreeGrafter"/>
</dbReference>
<dbReference type="SUPFAM" id="SSF56112">
    <property type="entry name" value="Protein kinase-like (PK-like)"/>
    <property type="match status" value="1"/>
</dbReference>
<dbReference type="Gene3D" id="3.30.200.20">
    <property type="entry name" value="Phosphorylase Kinase, domain 1"/>
    <property type="match status" value="1"/>
</dbReference>
<dbReference type="InterPro" id="IPR050494">
    <property type="entry name" value="Ser_Thr_dual-spec_kinase"/>
</dbReference>
<accession>A0A8C4UES3</accession>
<evidence type="ECO:0000313" key="9">
    <source>
        <dbReference type="Ensembl" id="ENSFTIP00000009929.1"/>
    </source>
</evidence>
<evidence type="ECO:0000313" key="10">
    <source>
        <dbReference type="Proteomes" id="UP000694562"/>
    </source>
</evidence>
<feature type="domain" description="Protein kinase" evidence="8">
    <location>
        <begin position="33"/>
        <end position="317"/>
    </location>
</feature>
<evidence type="ECO:0000256" key="2">
    <source>
        <dbReference type="ARBA" id="ARBA00022679"/>
    </source>
</evidence>
<name>A0A8C4UES3_FALTI</name>
<keyword evidence="1 7" id="KW-0723">Serine/threonine-protein kinase</keyword>
<protein>
    <submittedName>
        <fullName evidence="9">Homeodomain interacting protein kinase 4</fullName>
    </submittedName>
</protein>
<dbReference type="GO" id="GO:0005634">
    <property type="term" value="C:nucleus"/>
    <property type="evidence" value="ECO:0007669"/>
    <property type="project" value="TreeGrafter"/>
</dbReference>
<keyword evidence="2" id="KW-0808">Transferase</keyword>
<evidence type="ECO:0000256" key="6">
    <source>
        <dbReference type="PROSITE-ProRule" id="PRU10141"/>
    </source>
</evidence>
<keyword evidence="3 6" id="KW-0547">Nucleotide-binding</keyword>
<evidence type="ECO:0000256" key="7">
    <source>
        <dbReference type="RuleBase" id="RU000304"/>
    </source>
</evidence>
<dbReference type="Ensembl" id="ENSFTIT00000010368.1">
    <property type="protein sequence ID" value="ENSFTIP00000009929.1"/>
    <property type="gene ID" value="ENSFTIG00000006540.1"/>
</dbReference>
<dbReference type="Gene3D" id="1.10.510.10">
    <property type="entry name" value="Transferase(Phosphotransferase) domain 1"/>
    <property type="match status" value="1"/>
</dbReference>
<dbReference type="InterPro" id="IPR017441">
    <property type="entry name" value="Protein_kinase_ATP_BS"/>
</dbReference>
<dbReference type="Pfam" id="PF00069">
    <property type="entry name" value="Pkinase"/>
    <property type="match status" value="1"/>
</dbReference>
<dbReference type="GO" id="GO:0004674">
    <property type="term" value="F:protein serine/threonine kinase activity"/>
    <property type="evidence" value="ECO:0007669"/>
    <property type="project" value="UniProtKB-KW"/>
</dbReference>
<dbReference type="PROSITE" id="PS00108">
    <property type="entry name" value="PROTEIN_KINASE_ST"/>
    <property type="match status" value="1"/>
</dbReference>
<dbReference type="PANTHER" id="PTHR24058">
    <property type="entry name" value="DUAL SPECIFICITY PROTEIN KINASE"/>
    <property type="match status" value="1"/>
</dbReference>
<keyword evidence="5 6" id="KW-0067">ATP-binding</keyword>
<reference evidence="9" key="1">
    <citation type="submission" date="2025-08" db="UniProtKB">
        <authorList>
            <consortium name="Ensembl"/>
        </authorList>
    </citation>
    <scope>IDENTIFICATION</scope>
</reference>
<dbReference type="PROSITE" id="PS00107">
    <property type="entry name" value="PROTEIN_KINASE_ATP"/>
    <property type="match status" value="1"/>
</dbReference>
<dbReference type="SMART" id="SM00220">
    <property type="entry name" value="S_TKc"/>
    <property type="match status" value="1"/>
</dbReference>
<dbReference type="InterPro" id="IPR008271">
    <property type="entry name" value="Ser/Thr_kinase_AS"/>
</dbReference>
<evidence type="ECO:0000256" key="1">
    <source>
        <dbReference type="ARBA" id="ARBA00022527"/>
    </source>
</evidence>
<evidence type="ECO:0000259" key="8">
    <source>
        <dbReference type="PROSITE" id="PS50011"/>
    </source>
</evidence>
<dbReference type="GO" id="GO:0004713">
    <property type="term" value="F:protein tyrosine kinase activity"/>
    <property type="evidence" value="ECO:0007669"/>
    <property type="project" value="TreeGrafter"/>
</dbReference>
<reference evidence="9" key="2">
    <citation type="submission" date="2025-09" db="UniProtKB">
        <authorList>
            <consortium name="Ensembl"/>
        </authorList>
    </citation>
    <scope>IDENTIFICATION</scope>
</reference>
<organism evidence="9 10">
    <name type="scientific">Falco tinnunculus</name>
    <name type="common">Common kestrel</name>
    <dbReference type="NCBI Taxonomy" id="100819"/>
    <lineage>
        <taxon>Eukaryota</taxon>
        <taxon>Metazoa</taxon>
        <taxon>Chordata</taxon>
        <taxon>Craniata</taxon>
        <taxon>Vertebrata</taxon>
        <taxon>Euteleostomi</taxon>
        <taxon>Archelosauria</taxon>
        <taxon>Archosauria</taxon>
        <taxon>Dinosauria</taxon>
        <taxon>Saurischia</taxon>
        <taxon>Theropoda</taxon>
        <taxon>Coelurosauria</taxon>
        <taxon>Aves</taxon>
        <taxon>Neognathae</taxon>
        <taxon>Neoaves</taxon>
        <taxon>Telluraves</taxon>
        <taxon>Australaves</taxon>
        <taxon>Falconiformes</taxon>
        <taxon>Falconidae</taxon>
        <taxon>Falco</taxon>
    </lineage>
</organism>
<keyword evidence="10" id="KW-1185">Reference proteome</keyword>
<sequence length="461" mass="52252">AGFWGTRDGFWQTEIGLRSRPTMATLVVGAKCYDIVTMVGKGTFGAVAHAWQRSTGEMVAIKMVKNEGHHGQVVKNELRLLQALQEVDSEKSHIVRFLESFSDGACTYLLFESLEQNLFEFQKQNNFLPLPVRHIRTITAQVLAALVKLRELSIIHTDIKPENIMLVDHASYPFHVKLIDFGSASILNEVRHIKAPYIQSRFYRSPEILLGLPFCEKVDMWSLGCVVAELHLGWPLFPGINEYDQKTQSFFRQVRKYAFSSLDQLAAVNICPVSYPRQEMLAKRCDLHGMVELVKRMLTWDSHKRIEPSAALKHPFISLQLVKSKFEATQYYKLCQEDLRASHKDTSTAKIFPGMEKGAFIPRDRRGITQMDGLSLAEPAGDRGDKSQQDIRPIPTHYSTRRQQHHQHPQVGPTAGKLIVLRGPRGRKQRSHCEGGVVVGSMVEQNLPGRPHTSSHAKVWL</sequence>
<feature type="binding site" evidence="6">
    <location>
        <position position="62"/>
    </location>
    <ligand>
        <name>ATP</name>
        <dbReference type="ChEBI" id="CHEBI:30616"/>
    </ligand>
</feature>
<dbReference type="GO" id="GO:0005524">
    <property type="term" value="F:ATP binding"/>
    <property type="evidence" value="ECO:0007669"/>
    <property type="project" value="UniProtKB-UniRule"/>
</dbReference>
<evidence type="ECO:0000256" key="5">
    <source>
        <dbReference type="ARBA" id="ARBA00022840"/>
    </source>
</evidence>
<evidence type="ECO:0000256" key="3">
    <source>
        <dbReference type="ARBA" id="ARBA00022741"/>
    </source>
</evidence>
<dbReference type="PANTHER" id="PTHR24058:SF46">
    <property type="entry name" value="HOMEODOMAIN-INTERACTING PROTEIN KINASE 4"/>
    <property type="match status" value="1"/>
</dbReference>